<dbReference type="EMBL" id="JAODOR010000004">
    <property type="protein sequence ID" value="MCT9001556.1"/>
    <property type="molecule type" value="Genomic_DNA"/>
</dbReference>
<evidence type="ECO:0000313" key="2">
    <source>
        <dbReference type="Proteomes" id="UP001300496"/>
    </source>
</evidence>
<dbReference type="Proteomes" id="UP001300496">
    <property type="component" value="Unassembled WGS sequence"/>
</dbReference>
<protein>
    <submittedName>
        <fullName evidence="1">Uncharacterized protein</fullName>
    </submittedName>
</protein>
<keyword evidence="2" id="KW-1185">Reference proteome</keyword>
<gene>
    <name evidence="1" type="ORF">N4R40_04135</name>
</gene>
<evidence type="ECO:0000313" key="1">
    <source>
        <dbReference type="EMBL" id="MCT9001556.1"/>
    </source>
</evidence>
<sequence>MSTLERFIDHLRAVDHRNTFDSERGVIVVFGEGSDRHAEFTITDQSLGARLSTLGESGRLIWPEVDAEVAAFRLLSVHLMEQVDTGSSGRYALDGSGTA</sequence>
<organism evidence="1 2">
    <name type="scientific">Microbacterium memoriense</name>
    <dbReference type="NCBI Taxonomy" id="2978350"/>
    <lineage>
        <taxon>Bacteria</taxon>
        <taxon>Bacillati</taxon>
        <taxon>Actinomycetota</taxon>
        <taxon>Actinomycetes</taxon>
        <taxon>Micrococcales</taxon>
        <taxon>Microbacteriaceae</taxon>
        <taxon>Microbacterium</taxon>
    </lineage>
</organism>
<accession>A0ABT2PAG1</accession>
<comment type="caution">
    <text evidence="1">The sequence shown here is derived from an EMBL/GenBank/DDBJ whole genome shotgun (WGS) entry which is preliminary data.</text>
</comment>
<name>A0ABT2PAG1_9MICO</name>
<reference evidence="1 2" key="1">
    <citation type="journal article" date="2024" name="Int. J. Syst. Evol. Microbiol.">
        <title>Microbacterium memoriense sp. nov., a member of the Actinomycetota from marine beach sediment of the north coast of Portugal.</title>
        <authorList>
            <person name="Santos J.D.N.D."/>
            <person name="Klimek D."/>
            <person name="Calusinska M."/>
            <person name="Lobo-da-Cunha A."/>
            <person name="Catita J."/>
            <person name="Goncalves H."/>
            <person name="Gonzalez I."/>
            <person name="Lage O.M."/>
        </authorList>
    </citation>
    <scope>NUCLEOTIDE SEQUENCE [LARGE SCALE GENOMIC DNA]</scope>
    <source>
        <strain evidence="1 2">PMIC_1C1B</strain>
    </source>
</reference>
<proteinExistence type="predicted"/>